<feature type="domain" description="FYVE-type" evidence="10">
    <location>
        <begin position="705"/>
        <end position="756"/>
    </location>
</feature>
<feature type="compositionally biased region" description="Polar residues" evidence="8">
    <location>
        <begin position="1225"/>
        <end position="1235"/>
    </location>
</feature>
<feature type="compositionally biased region" description="Low complexity" evidence="8">
    <location>
        <begin position="1210"/>
        <end position="1224"/>
    </location>
</feature>
<dbReference type="SUPFAM" id="SSF50156">
    <property type="entry name" value="PDZ domain-like"/>
    <property type="match status" value="1"/>
</dbReference>
<name>A0A976FDS3_BRELC</name>
<evidence type="ECO:0000256" key="1">
    <source>
        <dbReference type="ARBA" id="ARBA00022723"/>
    </source>
</evidence>
<dbReference type="PRINTS" id="PR01415">
    <property type="entry name" value="ANKYRIN"/>
</dbReference>
<dbReference type="InterPro" id="IPR036770">
    <property type="entry name" value="Ankyrin_rpt-contain_sf"/>
</dbReference>
<proteinExistence type="predicted"/>
<dbReference type="SUPFAM" id="SSF57903">
    <property type="entry name" value="FYVE/PHD zinc finger"/>
    <property type="match status" value="1"/>
</dbReference>
<dbReference type="GeneID" id="94344401"/>
<feature type="repeat" description="ANK" evidence="6">
    <location>
        <begin position="450"/>
        <end position="482"/>
    </location>
</feature>
<dbReference type="PROSITE" id="PS50178">
    <property type="entry name" value="ZF_FYVE"/>
    <property type="match status" value="1"/>
</dbReference>
<evidence type="ECO:0000256" key="5">
    <source>
        <dbReference type="ARBA" id="ARBA00023043"/>
    </source>
</evidence>
<feature type="region of interest" description="Disordered" evidence="8">
    <location>
        <begin position="1209"/>
        <end position="1237"/>
    </location>
</feature>
<dbReference type="Pfam" id="PF12796">
    <property type="entry name" value="Ank_2"/>
    <property type="match status" value="2"/>
</dbReference>
<evidence type="ECO:0000313" key="11">
    <source>
        <dbReference type="EMBL" id="TDH64911.1"/>
    </source>
</evidence>
<dbReference type="KEGG" id="blac:94344401"/>
<evidence type="ECO:0000256" key="8">
    <source>
        <dbReference type="SAM" id="MobiDB-lite"/>
    </source>
</evidence>
<dbReference type="Gene3D" id="3.30.710.10">
    <property type="entry name" value="Potassium Channel Kv1.1, Chain A"/>
    <property type="match status" value="1"/>
</dbReference>
<dbReference type="CDD" id="cd18186">
    <property type="entry name" value="BTB_POZ_ZBTB_KLHL-like"/>
    <property type="match status" value="1"/>
</dbReference>
<dbReference type="Proteomes" id="UP000294530">
    <property type="component" value="Unassembled WGS sequence"/>
</dbReference>
<dbReference type="RefSeq" id="XP_067814410.1">
    <property type="nucleotide sequence ID" value="XM_067958730.1"/>
</dbReference>
<dbReference type="SUPFAM" id="SSF48403">
    <property type="entry name" value="Ankyrin repeat"/>
    <property type="match status" value="1"/>
</dbReference>
<dbReference type="InterPro" id="IPR036034">
    <property type="entry name" value="PDZ_sf"/>
</dbReference>
<evidence type="ECO:0000313" key="12">
    <source>
        <dbReference type="Proteomes" id="UP000294530"/>
    </source>
</evidence>
<keyword evidence="4" id="KW-0862">Zinc</keyword>
<dbReference type="InterPro" id="IPR017455">
    <property type="entry name" value="Znf_FYVE-rel"/>
</dbReference>
<dbReference type="SMART" id="SM00064">
    <property type="entry name" value="FYVE"/>
    <property type="match status" value="1"/>
</dbReference>
<evidence type="ECO:0000256" key="7">
    <source>
        <dbReference type="PROSITE-ProRule" id="PRU00091"/>
    </source>
</evidence>
<dbReference type="PROSITE" id="PS50297">
    <property type="entry name" value="ANK_REP_REGION"/>
    <property type="match status" value="4"/>
</dbReference>
<evidence type="ECO:0000256" key="3">
    <source>
        <dbReference type="ARBA" id="ARBA00022771"/>
    </source>
</evidence>
<evidence type="ECO:0000259" key="9">
    <source>
        <dbReference type="PROSITE" id="PS50097"/>
    </source>
</evidence>
<dbReference type="SMART" id="SM00225">
    <property type="entry name" value="BTB"/>
    <property type="match status" value="1"/>
</dbReference>
<dbReference type="InterPro" id="IPR000210">
    <property type="entry name" value="BTB/POZ_dom"/>
</dbReference>
<dbReference type="InterPro" id="IPR000306">
    <property type="entry name" value="Znf_FYVE"/>
</dbReference>
<dbReference type="InterPro" id="IPR011333">
    <property type="entry name" value="SKP1/BTB/POZ_sf"/>
</dbReference>
<keyword evidence="3 7" id="KW-0863">Zinc-finger</keyword>
<reference evidence="11 12" key="1">
    <citation type="journal article" date="2021" name="Genome Biol.">
        <title>AFLAP: assembly-free linkage analysis pipeline using k-mers from genome sequencing data.</title>
        <authorList>
            <person name="Fletcher K."/>
            <person name="Zhang L."/>
            <person name="Gil J."/>
            <person name="Han R."/>
            <person name="Cavanaugh K."/>
            <person name="Michelmore R."/>
        </authorList>
    </citation>
    <scope>NUCLEOTIDE SEQUENCE [LARGE SCALE GENOMIC DNA]</scope>
    <source>
        <strain evidence="11 12">SF5</strain>
    </source>
</reference>
<dbReference type="Gene3D" id="1.25.40.20">
    <property type="entry name" value="Ankyrin repeat-containing domain"/>
    <property type="match status" value="3"/>
</dbReference>
<evidence type="ECO:0000256" key="6">
    <source>
        <dbReference type="PROSITE-ProRule" id="PRU00023"/>
    </source>
</evidence>
<protein>
    <submittedName>
        <fullName evidence="11">Uncharacterized protein</fullName>
    </submittedName>
</protein>
<feature type="region of interest" description="Disordered" evidence="8">
    <location>
        <begin position="999"/>
        <end position="1071"/>
    </location>
</feature>
<evidence type="ECO:0000256" key="4">
    <source>
        <dbReference type="ARBA" id="ARBA00022833"/>
    </source>
</evidence>
<comment type="caution">
    <text evidence="11">The sequence shown here is derived from an EMBL/GenBank/DDBJ whole genome shotgun (WGS) entry which is preliminary data.</text>
</comment>
<feature type="repeat" description="ANK" evidence="6">
    <location>
        <begin position="639"/>
        <end position="671"/>
    </location>
</feature>
<dbReference type="SMART" id="SM00248">
    <property type="entry name" value="ANK"/>
    <property type="match status" value="10"/>
</dbReference>
<dbReference type="InterPro" id="IPR013083">
    <property type="entry name" value="Znf_RING/FYVE/PHD"/>
</dbReference>
<keyword evidence="5 6" id="KW-0040">ANK repeat</keyword>
<evidence type="ECO:0000259" key="10">
    <source>
        <dbReference type="PROSITE" id="PS50178"/>
    </source>
</evidence>
<feature type="repeat" description="ANK" evidence="6">
    <location>
        <begin position="568"/>
        <end position="603"/>
    </location>
</feature>
<dbReference type="PANTHER" id="PTHR24198">
    <property type="entry name" value="ANKYRIN REPEAT AND PROTEIN KINASE DOMAIN-CONTAINING PROTEIN"/>
    <property type="match status" value="1"/>
</dbReference>
<feature type="compositionally biased region" description="Basic and acidic residues" evidence="8">
    <location>
        <begin position="1052"/>
        <end position="1071"/>
    </location>
</feature>
<evidence type="ECO:0000256" key="2">
    <source>
        <dbReference type="ARBA" id="ARBA00022737"/>
    </source>
</evidence>
<keyword evidence="2" id="KW-0677">Repeat</keyword>
<keyword evidence="12" id="KW-1185">Reference proteome</keyword>
<accession>A0A976FDS3</accession>
<dbReference type="EMBL" id="SHOA02000220">
    <property type="protein sequence ID" value="TDH64911.1"/>
    <property type="molecule type" value="Genomic_DNA"/>
</dbReference>
<dbReference type="Pfam" id="PF00651">
    <property type="entry name" value="BTB"/>
    <property type="match status" value="1"/>
</dbReference>
<feature type="repeat" description="ANK" evidence="6">
    <location>
        <begin position="385"/>
        <end position="417"/>
    </location>
</feature>
<dbReference type="InterPro" id="IPR002110">
    <property type="entry name" value="Ankyrin_rpt"/>
</dbReference>
<sequence length="1315" mass="145435">MSSYDGGTFVSDLLQVKNLFGNYYLSDVLFVFSMDPQGAFASDGGESSSTRGHLIPAHRLVLSFRSGAFQMAFLKAKSSHLPSQVRFPLKIHVQDTPYHVFYSLLKFLYTNELYLEESRSESLKEDYQLLLRAAYVYLVPSLVAICVQRIADTFDGTSNKVETTDVDGTANGQRQIQMNTLEILVFLDTLLATKSEKTDVALLPNKQHSSRESEDVGADMLSQCTDSINQLQELCFKQLQHMEEVAFKNLLQSDIGRQSSTKQLCEILRLRSETPLIKAIRYQLGRVVHELLRQGEPLDRVGKDETDLPLVVALQTGNNAIIRRLLIDETAPFLLLTETIPLLFLASASGYVQHCQILIAQNPAEVNYMSQVNDGDKNIIAEFGHQQTPLHIASRKGHCAVVELLLQHHAASNLPDDHGNTALHYAVNIETVKVLLDRAFRTNANIPNKRGRTPLHIAAARGHVDVVAYLICHGAERDLVDDQGQNAFHHAAANGHTAVALVLLQETDSNSRQLATGKSNEIITATDGTVVDELRQQKVEQHESDRVLAIEDEPQTSRVFDINQEDLKGNTALHLAAMSPYDRCQQMLQFLLENNADPNRTNWFGYTPLHMFCSHQPGPASLIQTFITHGANIHAQSVDGSTALHLAVGRGSEDVAVALVSAGAFVHFLDAAGRSVVDLIETINQGSMVVPVLRNLSHAPESNGDDQSTECASCHTTFRLAMRKYFCRHCGRTMCHNCSSNKIAIPKFQVLKPDRLPFLNSATSSWSMATLLEAPQSILAPEETVQKTESKDEFFVVVNLVGATLHCVVNPQWPIEALFGVAAEAYLCNFPNTEVPECNLVYHCNLQQILDPKVPIFKCCAKGDELDLEVSDSGKMSTKVNFDANRSEFCVIFHKLPLGFTMKRGLQNNTEVGTVFPRSAASRFSRLVPGITIVNIAETPLATLGLRQVHELIKSAVLPLSIRFRELECKPTLSSIDKELQLEEAPLLIPALNVALLSPSQHPDRRRKGSFDRRSAARSNSASGRNRHSRTISGRGKTKGSDSSSTTAQKGSKKDPTHHEMKDLRKSHDSLNNEAQVIEQIERLKVALLRKHEEAKQIARQLETCSEQLLALRGGVILEEFSSRQLNQEPSRLRSRRVVATLSSTNETKVRLTSEVLKAMDQNVGLSRRRAYASSNTSSVSAYSARSMPVARSTTVHTRSARATTLADNVSVSSNASNSSTTSAHQLSPRNTALRNRTKRYNYMPQKYSATTSNALDNTSTSLSSRGAVMSRARISRDSFITRSESPGVGYYDVQVKDRVKGGEIGDSDRSLVWT</sequence>
<dbReference type="Pfam" id="PF13857">
    <property type="entry name" value="Ank_5"/>
    <property type="match status" value="1"/>
</dbReference>
<dbReference type="OrthoDB" id="2306477at2759"/>
<dbReference type="PROSITE" id="PS50088">
    <property type="entry name" value="ANK_REPEAT"/>
    <property type="match status" value="5"/>
</dbReference>
<dbReference type="SUPFAM" id="SSF54695">
    <property type="entry name" value="POZ domain"/>
    <property type="match status" value="1"/>
</dbReference>
<dbReference type="Pfam" id="PF01363">
    <property type="entry name" value="FYVE"/>
    <property type="match status" value="1"/>
</dbReference>
<dbReference type="PANTHER" id="PTHR24198:SF165">
    <property type="entry name" value="ANKYRIN REPEAT-CONTAINING PROTEIN-RELATED"/>
    <property type="match status" value="1"/>
</dbReference>
<feature type="domain" description="BTB" evidence="9">
    <location>
        <begin position="26"/>
        <end position="117"/>
    </location>
</feature>
<dbReference type="PROSITE" id="PS50097">
    <property type="entry name" value="BTB"/>
    <property type="match status" value="1"/>
</dbReference>
<gene>
    <name evidence="11" type="ORF">CCR75_000623</name>
</gene>
<dbReference type="Gene3D" id="3.30.40.10">
    <property type="entry name" value="Zinc/RING finger domain, C3HC4 (zinc finger)"/>
    <property type="match status" value="1"/>
</dbReference>
<organism evidence="11 12">
    <name type="scientific">Bremia lactucae</name>
    <name type="common">Lettuce downy mildew</name>
    <dbReference type="NCBI Taxonomy" id="4779"/>
    <lineage>
        <taxon>Eukaryota</taxon>
        <taxon>Sar</taxon>
        <taxon>Stramenopiles</taxon>
        <taxon>Oomycota</taxon>
        <taxon>Peronosporomycetes</taxon>
        <taxon>Peronosporales</taxon>
        <taxon>Peronosporaceae</taxon>
        <taxon>Bremia</taxon>
    </lineage>
</organism>
<keyword evidence="1" id="KW-0479">Metal-binding</keyword>
<feature type="repeat" description="ANK" evidence="6">
    <location>
        <begin position="604"/>
        <end position="638"/>
    </location>
</feature>
<dbReference type="InterPro" id="IPR011011">
    <property type="entry name" value="Znf_FYVE_PHD"/>
</dbReference>
<dbReference type="GO" id="GO:0008270">
    <property type="term" value="F:zinc ion binding"/>
    <property type="evidence" value="ECO:0007669"/>
    <property type="project" value="UniProtKB-KW"/>
</dbReference>